<evidence type="ECO:0000256" key="10">
    <source>
        <dbReference type="SAM" id="MobiDB-lite"/>
    </source>
</evidence>
<dbReference type="GO" id="GO:0008270">
    <property type="term" value="F:zinc ion binding"/>
    <property type="evidence" value="ECO:0007669"/>
    <property type="project" value="UniProtKB-KW"/>
</dbReference>
<keyword evidence="6" id="KW-0862">Zinc</keyword>
<comment type="similarity">
    <text evidence="8">Belongs to the pacC/RIM101 family.</text>
</comment>
<evidence type="ECO:0000256" key="8">
    <source>
        <dbReference type="ARBA" id="ARBA00038089"/>
    </source>
</evidence>
<feature type="domain" description="C2H2-type" evidence="11">
    <location>
        <begin position="108"/>
        <end position="137"/>
    </location>
</feature>
<evidence type="ECO:0000259" key="11">
    <source>
        <dbReference type="PROSITE" id="PS50157"/>
    </source>
</evidence>
<feature type="compositionally biased region" description="Low complexity" evidence="10">
    <location>
        <begin position="408"/>
        <end position="428"/>
    </location>
</feature>
<evidence type="ECO:0000256" key="1">
    <source>
        <dbReference type="ARBA" id="ARBA00004123"/>
    </source>
</evidence>
<accession>A0A7T7IMY2</accession>
<keyword evidence="2" id="KW-0678">Repressor</keyword>
<feature type="compositionally biased region" description="Low complexity" evidence="10">
    <location>
        <begin position="199"/>
        <end position="219"/>
    </location>
</feature>
<keyword evidence="7" id="KW-0539">Nucleus</keyword>
<keyword evidence="4" id="KW-0677">Repeat</keyword>
<feature type="region of interest" description="Disordered" evidence="10">
    <location>
        <begin position="647"/>
        <end position="682"/>
    </location>
</feature>
<feature type="compositionally biased region" description="Low complexity" evidence="10">
    <location>
        <begin position="24"/>
        <end position="36"/>
    </location>
</feature>
<dbReference type="EMBL" id="MW298103">
    <property type="protein sequence ID" value="QQL13633.1"/>
    <property type="molecule type" value="Genomic_DNA"/>
</dbReference>
<dbReference type="InterPro" id="IPR050806">
    <property type="entry name" value="pacC/RIM101"/>
</dbReference>
<dbReference type="GO" id="GO:0005634">
    <property type="term" value="C:nucleus"/>
    <property type="evidence" value="ECO:0007669"/>
    <property type="project" value="UniProtKB-SubCell"/>
</dbReference>
<feature type="region of interest" description="Disordered" evidence="10">
    <location>
        <begin position="590"/>
        <end position="621"/>
    </location>
</feature>
<feature type="compositionally biased region" description="Basic and acidic residues" evidence="10">
    <location>
        <begin position="795"/>
        <end position="804"/>
    </location>
</feature>
<dbReference type="PANTHER" id="PTHR47257">
    <property type="entry name" value="PH-RESPONSE TRANSCRIPTION FACTOR PACC/RIM101"/>
    <property type="match status" value="1"/>
</dbReference>
<feature type="region of interest" description="Disordered" evidence="10">
    <location>
        <begin position="158"/>
        <end position="238"/>
    </location>
</feature>
<gene>
    <name evidence="12" type="primary">RIM101</name>
</gene>
<evidence type="ECO:0000256" key="7">
    <source>
        <dbReference type="ARBA" id="ARBA00023242"/>
    </source>
</evidence>
<keyword evidence="3" id="KW-0479">Metal-binding</keyword>
<evidence type="ECO:0000256" key="4">
    <source>
        <dbReference type="ARBA" id="ARBA00022737"/>
    </source>
</evidence>
<keyword evidence="5 9" id="KW-0863">Zinc-finger</keyword>
<evidence type="ECO:0000256" key="3">
    <source>
        <dbReference type="ARBA" id="ARBA00022723"/>
    </source>
</evidence>
<evidence type="ECO:0000256" key="2">
    <source>
        <dbReference type="ARBA" id="ARBA00022491"/>
    </source>
</evidence>
<dbReference type="FunFam" id="3.30.160.60:FF:002343">
    <property type="entry name" value="Zinc finger protein 33A"/>
    <property type="match status" value="1"/>
</dbReference>
<evidence type="ECO:0000313" key="12">
    <source>
        <dbReference type="EMBL" id="QQL13633.1"/>
    </source>
</evidence>
<feature type="compositionally biased region" description="Acidic residues" evidence="10">
    <location>
        <begin position="769"/>
        <end position="785"/>
    </location>
</feature>
<feature type="compositionally biased region" description="Basic and acidic residues" evidence="10">
    <location>
        <begin position="758"/>
        <end position="768"/>
    </location>
</feature>
<evidence type="ECO:0000256" key="5">
    <source>
        <dbReference type="ARBA" id="ARBA00022771"/>
    </source>
</evidence>
<dbReference type="InterPro" id="IPR013087">
    <property type="entry name" value="Znf_C2H2_type"/>
</dbReference>
<dbReference type="PROSITE" id="PS50157">
    <property type="entry name" value="ZINC_FINGER_C2H2_2"/>
    <property type="match status" value="2"/>
</dbReference>
<dbReference type="Gene3D" id="3.30.160.60">
    <property type="entry name" value="Classic Zinc Finger"/>
    <property type="match status" value="2"/>
</dbReference>
<comment type="subcellular location">
    <subcellularLocation>
        <location evidence="1">Nucleus</location>
    </subcellularLocation>
</comment>
<evidence type="ECO:0000256" key="9">
    <source>
        <dbReference type="PROSITE-ProRule" id="PRU00042"/>
    </source>
</evidence>
<dbReference type="PANTHER" id="PTHR47257:SF1">
    <property type="entry name" value="PH-RESPONSE TRANSCRIPTION FACTOR PACC_RIM101"/>
    <property type="match status" value="1"/>
</dbReference>
<dbReference type="SUPFAM" id="SSF57667">
    <property type="entry name" value="beta-beta-alpha zinc fingers"/>
    <property type="match status" value="2"/>
</dbReference>
<evidence type="ECO:0000256" key="6">
    <source>
        <dbReference type="ARBA" id="ARBA00022833"/>
    </source>
</evidence>
<dbReference type="InterPro" id="IPR036236">
    <property type="entry name" value="Znf_C2H2_sf"/>
</dbReference>
<feature type="region of interest" description="Disordered" evidence="10">
    <location>
        <begin position="758"/>
        <end position="804"/>
    </location>
</feature>
<dbReference type="PROSITE" id="PS00028">
    <property type="entry name" value="ZINC_FINGER_C2H2_1"/>
    <property type="match status" value="2"/>
</dbReference>
<dbReference type="GO" id="GO:0045944">
    <property type="term" value="P:positive regulation of transcription by RNA polymerase II"/>
    <property type="evidence" value="ECO:0007669"/>
    <property type="project" value="TreeGrafter"/>
</dbReference>
<feature type="region of interest" description="Disordered" evidence="10">
    <location>
        <begin position="15"/>
        <end position="37"/>
    </location>
</feature>
<dbReference type="Pfam" id="PF00096">
    <property type="entry name" value="zf-C2H2"/>
    <property type="match status" value="1"/>
</dbReference>
<organism evidence="12">
    <name type="scientific">Papiliotrema terrestris</name>
    <dbReference type="NCBI Taxonomy" id="425109"/>
    <lineage>
        <taxon>Eukaryota</taxon>
        <taxon>Fungi</taxon>
        <taxon>Dikarya</taxon>
        <taxon>Basidiomycota</taxon>
        <taxon>Agaricomycotina</taxon>
        <taxon>Tremellomycetes</taxon>
        <taxon>Tremellales</taxon>
        <taxon>Rhynchogastremaceae</taxon>
        <taxon>Papiliotrema</taxon>
    </lineage>
</organism>
<name>A0A7T7IMY2_9TREE</name>
<feature type="region of interest" description="Disordered" evidence="10">
    <location>
        <begin position="402"/>
        <end position="433"/>
    </location>
</feature>
<sequence length="804" mass="88560">MAYPSLPAPYLHPASIHQQSTHQSRSAHSGSASASSVEPITPEMVHNTTVPVPNAIHLEPSLTMTQGEDDQIECKWKGCDYHAPTPDALYDHLCNQHVGRKSTNNLCLTCGWEGCGVKCVKRDHITSHLRVHTPLKPHPCAVCGKTFKRPQDLKKHERIHTQEHHQLHKLSKATTSLDPAFNERVTGPDRRLSGDLNRSPLSASLSPPSSSQSAQPSSPYDHLLSAGGYHPHIKSHSPDPAVLAALHKKQHDELAAYQQREMQALQQLALQQQQNQLYAAQLAGQGLGFKTSVKRDLELDEGAFDGFLADMKKRRMEPVYDSDMINRLNSISMPSLPAQLSNLPALNGNVGYPSFGNGYPNFAQSLPAPQSMAMPEIRTEADLALFNQFMISLGRDAANHGSAPIPMAQAPSYGGSSGASSSPLSDQSPIEDLFNPDELASLGLAGMPGMPIPGISQDLATSLPNQSVSFAGLYPQLDNLHLSRSRGHSMSDVEPGKRTIAGLPRNHSITNGHLSAKPSFTSNVYGPGSNPYSDLGNVDSLSTDFHSGLGSNDQMYNFDSLARSKIPPPPATLAPRDFYKKTYRHVAPLGTAPSSRLAESSERSSVADSPESVEEELPEVRESRISVRNLLLSDDMADPSLRLPALHRVSSREDTPGQLPGVDSISRPRSPPHATPVKRHTEDEILRGVKRLELDDRSSPAVDDRRAVSSRTREAIPRELRRHHAMMIRAWLVSVNLEWRRRRLEALGADFERLQQERDDDDVTVKQEEFDDDEEEEDELEDMQENEMRHHHIGRRLDLADIAA</sequence>
<feature type="domain" description="C2H2-type" evidence="11">
    <location>
        <begin position="138"/>
        <end position="165"/>
    </location>
</feature>
<dbReference type="SMART" id="SM00355">
    <property type="entry name" value="ZnF_C2H2"/>
    <property type="match status" value="3"/>
</dbReference>
<proteinExistence type="inferred from homology"/>
<dbReference type="AlphaFoldDB" id="A0A7T7IMY2"/>
<reference evidence="12" key="1">
    <citation type="submission" date="2020-11" db="EMBL/GenBank/DDBJ databases">
        <title>Development of molecular tools for the yeast Papiliotrema terrestris LS28 and identification of Yap1 as a transcription factor involved in biocontrol activity.</title>
        <authorList>
            <person name="Ianiri G."/>
        </authorList>
    </citation>
    <scope>NUCLEOTIDE SEQUENCE</scope>
    <source>
        <strain evidence="12">LS28</strain>
    </source>
</reference>
<protein>
    <submittedName>
        <fullName evidence="12">Cys2His2 zinc-finger transcriptional factor</fullName>
    </submittedName>
</protein>